<keyword evidence="2" id="KW-1185">Reference proteome</keyword>
<dbReference type="STRING" id="1198449.ACAM_1144"/>
<gene>
    <name evidence="1" type="ORF">ACAM_1144</name>
</gene>
<dbReference type="InterPro" id="IPR017438">
    <property type="entry name" value="ATP-NAD_kinase_N"/>
</dbReference>
<dbReference type="Pfam" id="PF01513">
    <property type="entry name" value="NAD_kinase"/>
    <property type="match status" value="1"/>
</dbReference>
<dbReference type="GO" id="GO:0003951">
    <property type="term" value="F:NAD+ kinase activity"/>
    <property type="evidence" value="ECO:0007669"/>
    <property type="project" value="InterPro"/>
</dbReference>
<dbReference type="GO" id="GO:0006741">
    <property type="term" value="P:NADP+ biosynthetic process"/>
    <property type="evidence" value="ECO:0007669"/>
    <property type="project" value="InterPro"/>
</dbReference>
<dbReference type="AlphaFoldDB" id="U3TF77"/>
<evidence type="ECO:0000313" key="1">
    <source>
        <dbReference type="EMBL" id="BAN90613.1"/>
    </source>
</evidence>
<dbReference type="PANTHER" id="PTHR40697:SF2">
    <property type="entry name" value="ATP-NAD KINASE-RELATED"/>
    <property type="match status" value="1"/>
</dbReference>
<dbReference type="KEGG" id="acj:ACAM_1144"/>
<proteinExistence type="predicted"/>
<sequence>MTGRVLGLIVNPLAGIGGRLGFKGSDGAYGVRALMMGAELVAPRRTRAFLEALDDALDHLGSEVRLLMPPGRMGASIVGEMHRLRHIAVEAVPCVDPRIWPTTAHDTVRCARALQDRVDLLIFVGGDGTARDILNAVDMRLPVLGIPSGVKVYSSVFAVNPQAAARVVIAFLEGRARLEERLVVDVDEEEFRRDRLVLRTFGKLLVPAAEGVVESPKTMGGGEGVEDIARFFADELYRDCTLYILGPGQTVARIAEYLGVKKTLLGVDALHNRRLVGRDLDEKSLLELTERYPRSVLVLSPIGGQGFILGRGNQQISPRVVKRVGGDGIVVVSDPEKLRGLKRLRVDTGDEEVDRMLRGYIRVLVGYGKWKMVKVE</sequence>
<dbReference type="InterPro" id="IPR002504">
    <property type="entry name" value="NADK"/>
</dbReference>
<dbReference type="GeneID" id="17110440"/>
<dbReference type="eggNOG" id="arCOG01350">
    <property type="taxonomic scope" value="Archaea"/>
</dbReference>
<dbReference type="InterPro" id="IPR016064">
    <property type="entry name" value="NAD/diacylglycerol_kinase_sf"/>
</dbReference>
<evidence type="ECO:0000313" key="2">
    <source>
        <dbReference type="Proteomes" id="UP000016887"/>
    </source>
</evidence>
<dbReference type="SUPFAM" id="SSF111331">
    <property type="entry name" value="NAD kinase/diacylglycerol kinase-like"/>
    <property type="match status" value="1"/>
</dbReference>
<dbReference type="PANTHER" id="PTHR40697">
    <property type="entry name" value="ACETOIN CATABOLISM PROTEIN X"/>
    <property type="match status" value="1"/>
</dbReference>
<dbReference type="Gene3D" id="3.40.50.10330">
    <property type="entry name" value="Probable inorganic polyphosphate/atp-NAD kinase, domain 1"/>
    <property type="match status" value="1"/>
</dbReference>
<organism evidence="1 2">
    <name type="scientific">Aeropyrum camini SY1 = JCM 12091</name>
    <dbReference type="NCBI Taxonomy" id="1198449"/>
    <lineage>
        <taxon>Archaea</taxon>
        <taxon>Thermoproteota</taxon>
        <taxon>Thermoprotei</taxon>
        <taxon>Desulfurococcales</taxon>
        <taxon>Desulfurococcaceae</taxon>
        <taxon>Aeropyrum</taxon>
    </lineage>
</organism>
<dbReference type="PATRIC" id="fig|1198449.6.peg.1156"/>
<protein>
    <submittedName>
        <fullName evidence="1">Uncharacterized conserved protein</fullName>
    </submittedName>
</protein>
<dbReference type="Pfam" id="PF20143">
    <property type="entry name" value="NAD_kinase_C"/>
    <property type="match status" value="1"/>
</dbReference>
<name>U3TF77_9CREN</name>
<dbReference type="InterPro" id="IPR011386">
    <property type="entry name" value="Put_ATP-NAD_kin"/>
</dbReference>
<dbReference type="InterPro" id="IPR039065">
    <property type="entry name" value="AcoX-like"/>
</dbReference>
<dbReference type="Proteomes" id="UP000016887">
    <property type="component" value="Chromosome"/>
</dbReference>
<dbReference type="PIRSF" id="PIRSF016907">
    <property type="entry name" value="Kin_ATP-NAD"/>
    <property type="match status" value="1"/>
</dbReference>
<accession>U3TF77</accession>
<reference evidence="1 2" key="1">
    <citation type="journal article" date="2013" name="Appl. Environ. Microbiol.">
        <title>Variation of the Virus-Related Elements within Syntenic Genomes of the Hyperthermophilic Archaeon Aeropyrum.</title>
        <authorList>
            <person name="Daifuku T."/>
            <person name="Yoshida T."/>
            <person name="Kitamura T."/>
            <person name="Kawaichi S."/>
            <person name="Inoue T."/>
            <person name="Nomura K."/>
            <person name="Yoshida Y."/>
            <person name="Kuno S."/>
            <person name="Sako Y."/>
        </authorList>
    </citation>
    <scope>NUCLEOTIDE SEQUENCE [LARGE SCALE GENOMIC DNA]</scope>
    <source>
        <strain evidence="1 2">SY1</strain>
    </source>
</reference>
<dbReference type="RefSeq" id="WP_022541884.1">
    <property type="nucleotide sequence ID" value="NC_022521.1"/>
</dbReference>
<dbReference type="EMBL" id="AP012489">
    <property type="protein sequence ID" value="BAN90613.1"/>
    <property type="molecule type" value="Genomic_DNA"/>
</dbReference>